<evidence type="ECO:0000256" key="4">
    <source>
        <dbReference type="ARBA" id="ARBA00022989"/>
    </source>
</evidence>
<evidence type="ECO:0000256" key="2">
    <source>
        <dbReference type="ARBA" id="ARBA00022475"/>
    </source>
</evidence>
<keyword evidence="5 6" id="KW-0472">Membrane</keyword>
<name>A0ABR9XTR5_9CHLB</name>
<dbReference type="PANTHER" id="PTHR42770:SF11">
    <property type="entry name" value="INNER MEMBRANE TRANSPORT PROTEIN YBAT"/>
    <property type="match status" value="1"/>
</dbReference>
<keyword evidence="2" id="KW-1003">Cell membrane</keyword>
<dbReference type="PIRSF" id="PIRSF006060">
    <property type="entry name" value="AA_transporter"/>
    <property type="match status" value="1"/>
</dbReference>
<feature type="transmembrane region" description="Helical" evidence="6">
    <location>
        <begin position="192"/>
        <end position="213"/>
    </location>
</feature>
<comment type="caution">
    <text evidence="7">The sequence shown here is derived from an EMBL/GenBank/DDBJ whole genome shotgun (WGS) entry which is preliminary data.</text>
</comment>
<evidence type="ECO:0000313" key="8">
    <source>
        <dbReference type="Proteomes" id="UP000619838"/>
    </source>
</evidence>
<evidence type="ECO:0000313" key="7">
    <source>
        <dbReference type="EMBL" id="MBF0637413.1"/>
    </source>
</evidence>
<accession>A0ABR9XTR5</accession>
<keyword evidence="4 6" id="KW-1133">Transmembrane helix</keyword>
<dbReference type="Proteomes" id="UP000619838">
    <property type="component" value="Unassembled WGS sequence"/>
</dbReference>
<evidence type="ECO:0000256" key="6">
    <source>
        <dbReference type="SAM" id="Phobius"/>
    </source>
</evidence>
<dbReference type="InterPro" id="IPR050367">
    <property type="entry name" value="APC_superfamily"/>
</dbReference>
<feature type="transmembrane region" description="Helical" evidence="6">
    <location>
        <begin position="126"/>
        <end position="144"/>
    </location>
</feature>
<evidence type="ECO:0000256" key="3">
    <source>
        <dbReference type="ARBA" id="ARBA00022692"/>
    </source>
</evidence>
<feature type="transmembrane region" description="Helical" evidence="6">
    <location>
        <begin position="84"/>
        <end position="106"/>
    </location>
</feature>
<dbReference type="InterPro" id="IPR002293">
    <property type="entry name" value="AA/rel_permease1"/>
</dbReference>
<organism evidence="7 8">
    <name type="scientific">Prosthecochloris ethylica</name>
    <dbReference type="NCBI Taxonomy" id="2743976"/>
    <lineage>
        <taxon>Bacteria</taxon>
        <taxon>Pseudomonadati</taxon>
        <taxon>Chlorobiota</taxon>
        <taxon>Chlorobiia</taxon>
        <taxon>Chlorobiales</taxon>
        <taxon>Chlorobiaceae</taxon>
        <taxon>Prosthecochloris</taxon>
    </lineage>
</organism>
<sequence length="450" mass="47967">MRTSTNNSISLAQAVSMAVGTMIGASIFTIFGLGAQIAGRDLPLAFLLSGCLALMVAYSYAMLGRQIVSNAGPISFLLKGIGDTVLTGALAVLMWLSYVVSISLFVKGFAGYLLPLIGLEPSPLRTGVIEAGVIALFTLLNVFGSKAVGRLEFVIVAVKLSVLLVFIVLGAATLDFSRLSPSFTFSGTEGMLTGSIVFFLSYMGFGLITNASENIEKPSVNVPRAIYISIVMVIMIYVSVSAVALGNLSVPELVDAQDNALAVAARPFLGHAGFALLSYGALFSIASALNATLYGGANVAYSLAKDGELPEVFERKIWFKSTEGLYITAGLGLLFALLFNIESIASITSCVYTVIYLCVIIAHYRLVDTYGGSKPLILVFMLVMVAVLGGLFWYQFQTSRVTFYATLVTFGGALLLEYLYRYGRKRTFGIGKKLPGESCSSGTEKRDGSR</sequence>
<protein>
    <submittedName>
        <fullName evidence="7">Amino acid permease</fullName>
    </submittedName>
</protein>
<gene>
    <name evidence="7" type="ORF">INT08_09570</name>
</gene>
<feature type="transmembrane region" description="Helical" evidence="6">
    <location>
        <begin position="12"/>
        <end position="38"/>
    </location>
</feature>
<dbReference type="PANTHER" id="PTHR42770">
    <property type="entry name" value="AMINO ACID TRANSPORTER-RELATED"/>
    <property type="match status" value="1"/>
</dbReference>
<dbReference type="Gene3D" id="1.20.1740.10">
    <property type="entry name" value="Amino acid/polyamine transporter I"/>
    <property type="match status" value="1"/>
</dbReference>
<dbReference type="Pfam" id="PF13520">
    <property type="entry name" value="AA_permease_2"/>
    <property type="match status" value="1"/>
</dbReference>
<dbReference type="EMBL" id="JADGII010000020">
    <property type="protein sequence ID" value="MBF0637413.1"/>
    <property type="molecule type" value="Genomic_DNA"/>
</dbReference>
<dbReference type="RefSeq" id="WP_175187499.1">
    <property type="nucleotide sequence ID" value="NZ_JABVZQ010000010.1"/>
</dbReference>
<feature type="transmembrane region" description="Helical" evidence="6">
    <location>
        <begin position="44"/>
        <end position="63"/>
    </location>
</feature>
<feature type="transmembrane region" description="Helical" evidence="6">
    <location>
        <begin position="376"/>
        <end position="396"/>
    </location>
</feature>
<keyword evidence="3 6" id="KW-0812">Transmembrane</keyword>
<feature type="transmembrane region" description="Helical" evidence="6">
    <location>
        <begin position="268"/>
        <end position="296"/>
    </location>
</feature>
<evidence type="ECO:0000256" key="1">
    <source>
        <dbReference type="ARBA" id="ARBA00004651"/>
    </source>
</evidence>
<comment type="subcellular location">
    <subcellularLocation>
        <location evidence="1">Cell membrane</location>
        <topology evidence="1">Multi-pass membrane protein</topology>
    </subcellularLocation>
</comment>
<keyword evidence="8" id="KW-1185">Reference proteome</keyword>
<evidence type="ECO:0000256" key="5">
    <source>
        <dbReference type="ARBA" id="ARBA00023136"/>
    </source>
</evidence>
<feature type="transmembrane region" description="Helical" evidence="6">
    <location>
        <begin position="225"/>
        <end position="248"/>
    </location>
</feature>
<feature type="transmembrane region" description="Helical" evidence="6">
    <location>
        <begin position="317"/>
        <end position="338"/>
    </location>
</feature>
<feature type="transmembrane region" description="Helical" evidence="6">
    <location>
        <begin position="344"/>
        <end position="364"/>
    </location>
</feature>
<feature type="transmembrane region" description="Helical" evidence="6">
    <location>
        <begin position="402"/>
        <end position="420"/>
    </location>
</feature>
<reference evidence="7 8" key="1">
    <citation type="journal article" date="2020" name="Microorganisms">
        <title>Simultaneous Genome Sequencing of Prosthecochloris ethylica and Desulfuromonas acetoxidans within a Syntrophic Mixture Reveals Unique Pili and Protein Interactions.</title>
        <authorList>
            <person name="Kyndt J.A."/>
            <person name="Van Beeumen J.J."/>
            <person name="Meyer T.E."/>
        </authorList>
    </citation>
    <scope>NUCLEOTIDE SEQUENCE [LARGE SCALE GENOMIC DNA]</scope>
    <source>
        <strain evidence="7 8">N3</strain>
    </source>
</reference>
<feature type="transmembrane region" description="Helical" evidence="6">
    <location>
        <begin position="151"/>
        <end position="172"/>
    </location>
</feature>
<proteinExistence type="predicted"/>